<dbReference type="Pfam" id="PF00078">
    <property type="entry name" value="RVT_1"/>
    <property type="match status" value="1"/>
</dbReference>
<evidence type="ECO:0000313" key="2">
    <source>
        <dbReference type="EMBL" id="VDL98199.1"/>
    </source>
</evidence>
<dbReference type="PANTHER" id="PTHR19446">
    <property type="entry name" value="REVERSE TRANSCRIPTASES"/>
    <property type="match status" value="1"/>
</dbReference>
<dbReference type="InterPro" id="IPR043502">
    <property type="entry name" value="DNA/RNA_pol_sf"/>
</dbReference>
<dbReference type="Proteomes" id="UP000275846">
    <property type="component" value="Unassembled WGS sequence"/>
</dbReference>
<gene>
    <name evidence="2" type="ORF">SSLN_LOCUS11814</name>
</gene>
<evidence type="ECO:0000313" key="3">
    <source>
        <dbReference type="Proteomes" id="UP000275846"/>
    </source>
</evidence>
<proteinExistence type="predicted"/>
<name>A0A183T5R6_SCHSO</name>
<dbReference type="OrthoDB" id="6156040at2759"/>
<sequence>MWRQGQVPQDFKDATIVHLYKRKGNWQLCDNHRGISLLNIARKIFARILLNRLTGHLEQGLRPESKCGFRRHHGTTDMIFAARQLQEKCQEMRTHLYTTFVDLTKAFDTVNRDGLWKVMQKFGCPERFTHMVLQLHDGMTARVTDNGTVSEAFAVINGVKQGCVLTPTLISLMFSAMLMDAYRNEHCGTRIAYRTDGHLLDSRRIQAPTRVSKTTVNHMLGRLPTDGITRTTWSVQCVFCVEWLTGGLRIRLQWLLLNVAFMALALRGIRVKCGGTPRGGSGRASHLRPLPSPVFLTLS</sequence>
<protein>
    <submittedName>
        <fullName evidence="4">Reverse transcriptase domain-containing protein</fullName>
    </submittedName>
</protein>
<organism evidence="4">
    <name type="scientific">Schistocephalus solidus</name>
    <name type="common">Tapeworm</name>
    <dbReference type="NCBI Taxonomy" id="70667"/>
    <lineage>
        <taxon>Eukaryota</taxon>
        <taxon>Metazoa</taxon>
        <taxon>Spiralia</taxon>
        <taxon>Lophotrochozoa</taxon>
        <taxon>Platyhelminthes</taxon>
        <taxon>Cestoda</taxon>
        <taxon>Eucestoda</taxon>
        <taxon>Diphyllobothriidea</taxon>
        <taxon>Diphyllobothriidae</taxon>
        <taxon>Schistocephalus</taxon>
    </lineage>
</organism>
<feature type="domain" description="Reverse transcriptase" evidence="1">
    <location>
        <begin position="1"/>
        <end position="259"/>
    </location>
</feature>
<keyword evidence="3" id="KW-1185">Reference proteome</keyword>
<evidence type="ECO:0000259" key="1">
    <source>
        <dbReference type="PROSITE" id="PS50878"/>
    </source>
</evidence>
<dbReference type="WBParaSite" id="SSLN_0001226401-mRNA-1">
    <property type="protein sequence ID" value="SSLN_0001226401-mRNA-1"/>
    <property type="gene ID" value="SSLN_0001226401"/>
</dbReference>
<dbReference type="SUPFAM" id="SSF56672">
    <property type="entry name" value="DNA/RNA polymerases"/>
    <property type="match status" value="1"/>
</dbReference>
<dbReference type="EMBL" id="UYSU01036816">
    <property type="protein sequence ID" value="VDL98199.1"/>
    <property type="molecule type" value="Genomic_DNA"/>
</dbReference>
<accession>A0A183T5R6</accession>
<dbReference type="STRING" id="70667.A0A183T5R6"/>
<dbReference type="AlphaFoldDB" id="A0A183T5R6"/>
<dbReference type="InterPro" id="IPR000477">
    <property type="entry name" value="RT_dom"/>
</dbReference>
<dbReference type="PROSITE" id="PS50878">
    <property type="entry name" value="RT_POL"/>
    <property type="match status" value="1"/>
</dbReference>
<dbReference type="CDD" id="cd01650">
    <property type="entry name" value="RT_nLTR_like"/>
    <property type="match status" value="1"/>
</dbReference>
<reference evidence="4" key="1">
    <citation type="submission" date="2016-06" db="UniProtKB">
        <authorList>
            <consortium name="WormBaseParasite"/>
        </authorList>
    </citation>
    <scope>IDENTIFICATION</scope>
</reference>
<reference evidence="2 3" key="2">
    <citation type="submission" date="2018-11" db="EMBL/GenBank/DDBJ databases">
        <authorList>
            <consortium name="Pathogen Informatics"/>
        </authorList>
    </citation>
    <scope>NUCLEOTIDE SEQUENCE [LARGE SCALE GENOMIC DNA]</scope>
    <source>
        <strain evidence="2 3">NST_G2</strain>
    </source>
</reference>
<evidence type="ECO:0000313" key="4">
    <source>
        <dbReference type="WBParaSite" id="SSLN_0001226401-mRNA-1"/>
    </source>
</evidence>